<evidence type="ECO:0000259" key="3">
    <source>
        <dbReference type="Pfam" id="PF12776"/>
    </source>
</evidence>
<sequence length="569" mass="64324">MNNGVRKKARHEPQLSQSCSESDSGSPPHVQSAAPPVSRKRIKRTASRSRGAKPSSIPGAQAESTMPARHNTGMSDRTSFRIYYGDGEVVNGPDGVDLSSFQFAENSLSRVTERTIECVMQWLYHIFRLDREKLELRLYCRASRVAKGYYWEMVEVRTTGMWRGYVTTALQKGWERVLLIFVSPRVVPFVGYAVESSSQGVPHISTTSKGEVAHASWIFNYEKGLVDILHDHKHVKFMGKNGWTTEGWKSIVKSFNKRFPLAKFTKMQIREKEKELKENYRAIHDARKKSGTGWNDSLCMIIAKPEIWNKLCKDIPKMKNFCSKSFPLFDSMEKLYEGSIATDDLNFTSTETVEPPPPSPNEHVNLNDPEVGVNPFSTNLDGQRASSDTIGVHKGDNCGEKRKQSQVAEVLQEHVDFRKKQTRIFVDEPDGKIKPKDDYSIKNCLVILESIEELSDEEKALAISIFKCSNHASPEERSVCYHMVLSSHDGKYVGESDHGLVRFAVGCPNLQKLELRSCCFSQPASCVTYTLQVCNSNSGNSRSAAYTEDSQKNRMPQTDFCVRSCFAYW</sequence>
<reference evidence="4" key="2">
    <citation type="submission" date="2021-02" db="EMBL/GenBank/DDBJ databases">
        <authorList>
            <person name="Kimball J.A."/>
            <person name="Haas M.W."/>
            <person name="Macchietto M."/>
            <person name="Kono T."/>
            <person name="Duquette J."/>
            <person name="Shao M."/>
        </authorList>
    </citation>
    <scope>NUCLEOTIDE SEQUENCE</scope>
    <source>
        <tissue evidence="4">Fresh leaf tissue</tissue>
    </source>
</reference>
<accession>A0A8J5X0F9</accession>
<feature type="domain" description="Transposase MuDR N-terminal" evidence="2">
    <location>
        <begin position="74"/>
        <end position="130"/>
    </location>
</feature>
<comment type="caution">
    <text evidence="4">The sequence shown here is derived from an EMBL/GenBank/DDBJ whole genome shotgun (WGS) entry which is preliminary data.</text>
</comment>
<evidence type="ECO:0000259" key="2">
    <source>
        <dbReference type="Pfam" id="PF09322"/>
    </source>
</evidence>
<feature type="domain" description="Myb/SANT-like" evidence="3">
    <location>
        <begin position="217"/>
        <end position="310"/>
    </location>
</feature>
<dbReference type="Proteomes" id="UP000729402">
    <property type="component" value="Unassembled WGS sequence"/>
</dbReference>
<feature type="compositionally biased region" description="Basic residues" evidence="1">
    <location>
        <begin position="1"/>
        <end position="10"/>
    </location>
</feature>
<organism evidence="4 5">
    <name type="scientific">Zizania palustris</name>
    <name type="common">Northern wild rice</name>
    <dbReference type="NCBI Taxonomy" id="103762"/>
    <lineage>
        <taxon>Eukaryota</taxon>
        <taxon>Viridiplantae</taxon>
        <taxon>Streptophyta</taxon>
        <taxon>Embryophyta</taxon>
        <taxon>Tracheophyta</taxon>
        <taxon>Spermatophyta</taxon>
        <taxon>Magnoliopsida</taxon>
        <taxon>Liliopsida</taxon>
        <taxon>Poales</taxon>
        <taxon>Poaceae</taxon>
        <taxon>BOP clade</taxon>
        <taxon>Oryzoideae</taxon>
        <taxon>Oryzeae</taxon>
        <taxon>Zizaniinae</taxon>
        <taxon>Zizania</taxon>
    </lineage>
</organism>
<dbReference type="InterPro" id="IPR015401">
    <property type="entry name" value="Transposase_MuDR_N"/>
</dbReference>
<feature type="compositionally biased region" description="Polar residues" evidence="1">
    <location>
        <begin position="14"/>
        <end position="25"/>
    </location>
</feature>
<dbReference type="PANTHER" id="PTHR46934">
    <property type="entry name" value="MYB_DNA-BIND_3 DOMAIN-CONTAINING PROTEIN-RELATED"/>
    <property type="match status" value="1"/>
</dbReference>
<dbReference type="Pfam" id="PF12776">
    <property type="entry name" value="Myb_DNA-bind_3"/>
    <property type="match status" value="1"/>
</dbReference>
<dbReference type="InterPro" id="IPR024752">
    <property type="entry name" value="Myb/SANT-like_dom"/>
</dbReference>
<gene>
    <name evidence="4" type="ORF">GUJ93_ZPchr0013g37677</name>
</gene>
<keyword evidence="5" id="KW-1185">Reference proteome</keyword>
<dbReference type="Pfam" id="PF09322">
    <property type="entry name" value="DUF1979"/>
    <property type="match status" value="1"/>
</dbReference>
<name>A0A8J5X0F9_ZIZPA</name>
<reference evidence="4" key="1">
    <citation type="journal article" date="2021" name="bioRxiv">
        <title>Whole Genome Assembly and Annotation of Northern Wild Rice, Zizania palustris L., Supports a Whole Genome Duplication in the Zizania Genus.</title>
        <authorList>
            <person name="Haas M."/>
            <person name="Kono T."/>
            <person name="Macchietto M."/>
            <person name="Millas R."/>
            <person name="McGilp L."/>
            <person name="Shao M."/>
            <person name="Duquette J."/>
            <person name="Hirsch C.N."/>
            <person name="Kimball J."/>
        </authorList>
    </citation>
    <scope>NUCLEOTIDE SEQUENCE</scope>
    <source>
        <tissue evidence="4">Fresh leaf tissue</tissue>
    </source>
</reference>
<proteinExistence type="predicted"/>
<dbReference type="PANTHER" id="PTHR46934:SF9">
    <property type="entry name" value="MYB_SANT-LIKE DOMAIN-CONTAINING PROTEIN"/>
    <property type="match status" value="1"/>
</dbReference>
<feature type="compositionally biased region" description="Basic residues" evidence="1">
    <location>
        <begin position="38"/>
        <end position="51"/>
    </location>
</feature>
<dbReference type="OrthoDB" id="694532at2759"/>
<evidence type="ECO:0008006" key="6">
    <source>
        <dbReference type="Google" id="ProtNLM"/>
    </source>
</evidence>
<feature type="region of interest" description="Disordered" evidence="1">
    <location>
        <begin position="1"/>
        <end position="74"/>
    </location>
</feature>
<evidence type="ECO:0000313" key="4">
    <source>
        <dbReference type="EMBL" id="KAG8099122.1"/>
    </source>
</evidence>
<dbReference type="EMBL" id="JAAALK010000079">
    <property type="protein sequence ID" value="KAG8099122.1"/>
    <property type="molecule type" value="Genomic_DNA"/>
</dbReference>
<dbReference type="AlphaFoldDB" id="A0A8J5X0F9"/>
<evidence type="ECO:0000313" key="5">
    <source>
        <dbReference type="Proteomes" id="UP000729402"/>
    </source>
</evidence>
<evidence type="ECO:0000256" key="1">
    <source>
        <dbReference type="SAM" id="MobiDB-lite"/>
    </source>
</evidence>
<protein>
    <recommendedName>
        <fullName evidence="6">Myb/SANT-like domain-containing protein</fullName>
    </recommendedName>
</protein>